<evidence type="ECO:0000313" key="5">
    <source>
        <dbReference type="Proteomes" id="UP001277761"/>
    </source>
</evidence>
<dbReference type="PROSITE" id="PS00061">
    <property type="entry name" value="ADH_SHORT"/>
    <property type="match status" value="1"/>
</dbReference>
<gene>
    <name evidence="4" type="ORF">SK069_17645</name>
</gene>
<sequence>MAYLVTGATGFIGRHLVAVLLERREGDVHVVVRDASLPKLQRLVAGWPADAAERVRPVVGDLESPSMGVDAAWLEEHRGRIDHVFHLAAIYDMTADDERNEALNVAGTRHAVELANVLEAGCFHHVSSVAVAGDHGGVFREDMFDEGQSLPSPYHRTKFEAERIARGETLVPWRIYRPSIVVGHSETGEMDKVDGPYYVFGLLKRLRKLPGALPLMAPDLGATNLVPVDYVAAAMDHIAHAEGLDQQAFHLCAPRPQPVVDAINAFARAARAPRLVLRPPVVRKVDLHEGLVGRLVRSEVLGPLRRAAIAPTGIPDEVLPHLSFPAVYDARRAEQALAGSGIVVPRLREYAATLWDFWERYLDPDLHEDRALRDAVHGRTVLITGASSGIGEATALKIALAGGTPLLVARTASKLEALKRQIELHGGTAYVYPCDLNDLDAIDELCRQVTREHRIDVVVNNAGRSIRRSLKLSLNRFHDFERTMQLNYFGAIRLVMGLMPHMVEHGGGHVVNISSIGAQTWPPRFSAYVASKAALDAWTRVVAAELVGARVSFTTIHMPLVRTPMIAPTKLYERVPTITPVEAADLVGRAIIGHPKRVDTLLGTAGEVLYAVAPKISDRILNTGFRIFPDSAAARGAENPDERAGVEMRLLAALTRGMHW</sequence>
<name>A0ABU4VNJ4_9ACTN</name>
<dbReference type="SUPFAM" id="SSF51735">
    <property type="entry name" value="NAD(P)-binding Rossmann-fold domains"/>
    <property type="match status" value="2"/>
</dbReference>
<dbReference type="Proteomes" id="UP001277761">
    <property type="component" value="Unassembled WGS sequence"/>
</dbReference>
<accession>A0ABU4VNJ4</accession>
<dbReference type="RefSeq" id="WP_319955577.1">
    <property type="nucleotide sequence ID" value="NZ_JAXAVX010000014.1"/>
</dbReference>
<dbReference type="Pfam" id="PF07993">
    <property type="entry name" value="NAD_binding_4"/>
    <property type="match status" value="1"/>
</dbReference>
<dbReference type="CDD" id="cd05233">
    <property type="entry name" value="SDR_c"/>
    <property type="match status" value="1"/>
</dbReference>
<keyword evidence="5" id="KW-1185">Reference proteome</keyword>
<feature type="domain" description="Ketoreductase" evidence="3">
    <location>
        <begin position="379"/>
        <end position="562"/>
    </location>
</feature>
<dbReference type="PANTHER" id="PTHR44196">
    <property type="entry name" value="DEHYDROGENASE/REDUCTASE SDR FAMILY MEMBER 7B"/>
    <property type="match status" value="1"/>
</dbReference>
<protein>
    <submittedName>
        <fullName evidence="4">SDR family oxidoreductase</fullName>
    </submittedName>
</protein>
<dbReference type="InterPro" id="IPR036291">
    <property type="entry name" value="NAD(P)-bd_dom_sf"/>
</dbReference>
<dbReference type="Gene3D" id="3.40.50.720">
    <property type="entry name" value="NAD(P)-binding Rossmann-like Domain"/>
    <property type="match status" value="2"/>
</dbReference>
<dbReference type="NCBIfam" id="NF005539">
    <property type="entry name" value="PRK07201.1"/>
    <property type="match status" value="1"/>
</dbReference>
<comment type="similarity">
    <text evidence="1">Belongs to the short-chain dehydrogenases/reductases (SDR) family.</text>
</comment>
<evidence type="ECO:0000259" key="3">
    <source>
        <dbReference type="SMART" id="SM00822"/>
    </source>
</evidence>
<comment type="caution">
    <text evidence="4">The sequence shown here is derived from an EMBL/GenBank/DDBJ whole genome shotgun (WGS) entry which is preliminary data.</text>
</comment>
<evidence type="ECO:0000313" key="4">
    <source>
        <dbReference type="EMBL" id="MDX8153426.1"/>
    </source>
</evidence>
<dbReference type="InterPro" id="IPR013120">
    <property type="entry name" value="FAR_NAD-bd"/>
</dbReference>
<keyword evidence="2" id="KW-0560">Oxidoreductase</keyword>
<dbReference type="InterPro" id="IPR057313">
    <property type="entry name" value="Maqu_2507-like"/>
</dbReference>
<dbReference type="PRINTS" id="PR00081">
    <property type="entry name" value="GDHRDH"/>
</dbReference>
<dbReference type="PANTHER" id="PTHR44196:SF1">
    <property type="entry name" value="DEHYDROGENASE_REDUCTASE SDR FAMILY MEMBER 7B"/>
    <property type="match status" value="1"/>
</dbReference>
<reference evidence="4 5" key="1">
    <citation type="submission" date="2023-11" db="EMBL/GenBank/DDBJ databases">
        <authorList>
            <person name="Xu M."/>
            <person name="Jiang T."/>
        </authorList>
    </citation>
    <scope>NUCLEOTIDE SEQUENCE [LARGE SCALE GENOMIC DNA]</scope>
    <source>
        <strain evidence="4 5">SD</strain>
    </source>
</reference>
<dbReference type="InterPro" id="IPR002347">
    <property type="entry name" value="SDR_fam"/>
</dbReference>
<proteinExistence type="inferred from homology"/>
<dbReference type="InterPro" id="IPR057326">
    <property type="entry name" value="KR_dom"/>
</dbReference>
<evidence type="ECO:0000256" key="1">
    <source>
        <dbReference type="ARBA" id="ARBA00006484"/>
    </source>
</evidence>
<dbReference type="PRINTS" id="PR00080">
    <property type="entry name" value="SDRFAMILY"/>
</dbReference>
<organism evidence="4 5">
    <name type="scientific">Patulibacter brassicae</name>
    <dbReference type="NCBI Taxonomy" id="1705717"/>
    <lineage>
        <taxon>Bacteria</taxon>
        <taxon>Bacillati</taxon>
        <taxon>Actinomycetota</taxon>
        <taxon>Thermoleophilia</taxon>
        <taxon>Solirubrobacterales</taxon>
        <taxon>Patulibacteraceae</taxon>
        <taxon>Patulibacter</taxon>
    </lineage>
</organism>
<dbReference type="CDD" id="cd05263">
    <property type="entry name" value="MupV_like_SDR_e"/>
    <property type="match status" value="1"/>
</dbReference>
<dbReference type="Pfam" id="PF00106">
    <property type="entry name" value="adh_short"/>
    <property type="match status" value="1"/>
</dbReference>
<evidence type="ECO:0000256" key="2">
    <source>
        <dbReference type="ARBA" id="ARBA00023002"/>
    </source>
</evidence>
<dbReference type="InterPro" id="IPR020904">
    <property type="entry name" value="Sc_DH/Rdtase_CS"/>
</dbReference>
<dbReference type="EMBL" id="JAXAVX010000014">
    <property type="protein sequence ID" value="MDX8153426.1"/>
    <property type="molecule type" value="Genomic_DNA"/>
</dbReference>
<dbReference type="SMART" id="SM00822">
    <property type="entry name" value="PKS_KR"/>
    <property type="match status" value="1"/>
</dbReference>